<dbReference type="Proteomes" id="UP000481030">
    <property type="component" value="Unassembled WGS sequence"/>
</dbReference>
<gene>
    <name evidence="1" type="ORF">F7731_18175</name>
</gene>
<dbReference type="EMBL" id="WBOS01000011">
    <property type="protein sequence ID" value="KAB2331520.1"/>
    <property type="molecule type" value="Genomic_DNA"/>
</dbReference>
<evidence type="ECO:0000313" key="2">
    <source>
        <dbReference type="Proteomes" id="UP000481030"/>
    </source>
</evidence>
<dbReference type="AlphaFoldDB" id="A0A6L3V124"/>
<comment type="caution">
    <text evidence="1">The sequence shown here is derived from an EMBL/GenBank/DDBJ whole genome shotgun (WGS) entry which is preliminary data.</text>
</comment>
<organism evidence="1 2">
    <name type="scientific">Cytobacillus depressus</name>
    <dbReference type="NCBI Taxonomy" id="1602942"/>
    <lineage>
        <taxon>Bacteria</taxon>
        <taxon>Bacillati</taxon>
        <taxon>Bacillota</taxon>
        <taxon>Bacilli</taxon>
        <taxon>Bacillales</taxon>
        <taxon>Bacillaceae</taxon>
        <taxon>Cytobacillus</taxon>
    </lineage>
</organism>
<evidence type="ECO:0000313" key="1">
    <source>
        <dbReference type="EMBL" id="KAB2331520.1"/>
    </source>
</evidence>
<dbReference type="OrthoDB" id="2988087at2"/>
<reference evidence="1 2" key="1">
    <citation type="journal article" date="2016" name="Antonie Van Leeuwenhoek">
        <title>Bacillus depressus sp. nov., isolated from soil of a sunflower field.</title>
        <authorList>
            <person name="Wei X."/>
            <person name="Xin D."/>
            <person name="Xin Y."/>
            <person name="Zhang H."/>
            <person name="Wang T."/>
            <person name="Zhang J."/>
        </authorList>
    </citation>
    <scope>NUCLEOTIDE SEQUENCE [LARGE SCALE GENOMIC DNA]</scope>
    <source>
        <strain evidence="1 2">BZ1</strain>
    </source>
</reference>
<name>A0A6L3V124_9BACI</name>
<protein>
    <submittedName>
        <fullName evidence="1">Uncharacterized protein</fullName>
    </submittedName>
</protein>
<proteinExistence type="predicted"/>
<sequence length="342" mass="38764">MSEFMKNIVQEVLKPAKKPRENPLFGEETKYIYSRSTVQPTAKNNEIQTIQGISRPNYQQRNIQKRLAGLPVNPSSHPMNSALNKHVSKNTHTSKENIIHSLSKLQTISLVQGKQTVNPEPTATKNINRIEESQLIGQSNNGIKAWIFSSLHAKLRDSFQRSLKSHAIGVITSEQSAIGQLFHINDMLREFPALKYSLTWEKESKDGFVLELYEEDSERLTKAVQTLFQKLSKHSVKQIQTYKVQSPSPWLTKQLNLKTSVDGAAVLEGIDHYSAILLLDCYFKSAPNDHFGYAIEKNYLLLYGNFECISKASEELQIQAARLFNFIQPKSATIIRGEMNAT</sequence>
<dbReference type="RefSeq" id="WP_151536219.1">
    <property type="nucleotide sequence ID" value="NZ_WBOS01000011.1"/>
</dbReference>
<keyword evidence="2" id="KW-1185">Reference proteome</keyword>
<accession>A0A6L3V124</accession>